<dbReference type="KEGG" id="xla:108705370"/>
<accession>A0A310U9F4</accession>
<dbReference type="GO" id="GO:0001817">
    <property type="term" value="P:regulation of cytokine production"/>
    <property type="evidence" value="ECO:0000318"/>
    <property type="project" value="GO_Central"/>
</dbReference>
<dbReference type="PANTHER" id="PTHR25466:SF1">
    <property type="entry name" value="PROGRAMMED CELL DEATH 1 LIGAND 2"/>
    <property type="match status" value="1"/>
</dbReference>
<keyword evidence="2" id="KW-1003">Cell membrane</keyword>
<evidence type="ECO:0000256" key="5">
    <source>
        <dbReference type="ARBA" id="ARBA00022989"/>
    </source>
</evidence>
<dbReference type="OrthoDB" id="8680608at2759"/>
<evidence type="ECO:0000256" key="11">
    <source>
        <dbReference type="SAM" id="Phobius"/>
    </source>
</evidence>
<gene>
    <name evidence="14 15" type="primary">LOC108705370</name>
</gene>
<organism evidence="13 15">
    <name type="scientific">Xenopus laevis</name>
    <name type="common">African clawed frog</name>
    <dbReference type="NCBI Taxonomy" id="8355"/>
    <lineage>
        <taxon>Eukaryota</taxon>
        <taxon>Metazoa</taxon>
        <taxon>Chordata</taxon>
        <taxon>Craniata</taxon>
        <taxon>Vertebrata</taxon>
        <taxon>Euteleostomi</taxon>
        <taxon>Amphibia</taxon>
        <taxon>Batrachia</taxon>
        <taxon>Anura</taxon>
        <taxon>Pipoidea</taxon>
        <taxon>Pipidae</taxon>
        <taxon>Xenopodinae</taxon>
        <taxon>Xenopus</taxon>
        <taxon>Xenopus</taxon>
    </lineage>
</organism>
<dbReference type="GO" id="GO:0042130">
    <property type="term" value="P:negative regulation of T cell proliferation"/>
    <property type="evidence" value="ECO:0007669"/>
    <property type="project" value="TreeGrafter"/>
</dbReference>
<dbReference type="Proteomes" id="UP000186698">
    <property type="component" value="Chromosome 1S"/>
</dbReference>
<accession>A0A974GZN1</accession>
<name>A0A310U9F4_XENLA</name>
<feature type="domain" description="Ig-like" evidence="12">
    <location>
        <begin position="42"/>
        <end position="166"/>
    </location>
</feature>
<dbReference type="GO" id="GO:0005102">
    <property type="term" value="F:signaling receptor binding"/>
    <property type="evidence" value="ECO:0000318"/>
    <property type="project" value="GO_Central"/>
</dbReference>
<keyword evidence="8" id="KW-0675">Receptor</keyword>
<evidence type="ECO:0000256" key="3">
    <source>
        <dbReference type="ARBA" id="ARBA00022692"/>
    </source>
</evidence>
<dbReference type="PANTHER" id="PTHR25466">
    <property type="entry name" value="T-LYMPHOCYTE ACTIVATION ANTIGEN"/>
    <property type="match status" value="1"/>
</dbReference>
<dbReference type="GO" id="GO:0006955">
    <property type="term" value="P:immune response"/>
    <property type="evidence" value="ECO:0007669"/>
    <property type="project" value="TreeGrafter"/>
</dbReference>
<dbReference type="RefSeq" id="XP_018097717.2">
    <property type="nucleotide sequence ID" value="XM_018242228.2"/>
</dbReference>
<evidence type="ECO:0000313" key="15">
    <source>
        <dbReference type="RefSeq" id="XP_018097718.2"/>
    </source>
</evidence>
<dbReference type="InterPro" id="IPR003599">
    <property type="entry name" value="Ig_sub"/>
</dbReference>
<dbReference type="InterPro" id="IPR013783">
    <property type="entry name" value="Ig-like_fold"/>
</dbReference>
<dbReference type="CTD" id="108705370"/>
<dbReference type="GO" id="GO:0009897">
    <property type="term" value="C:external side of plasma membrane"/>
    <property type="evidence" value="ECO:0000318"/>
    <property type="project" value="GO_Central"/>
</dbReference>
<evidence type="ECO:0000256" key="2">
    <source>
        <dbReference type="ARBA" id="ARBA00022475"/>
    </source>
</evidence>
<keyword evidence="7" id="KW-1015">Disulfide bond</keyword>
<dbReference type="InterPro" id="IPR013106">
    <property type="entry name" value="Ig_V-set"/>
</dbReference>
<protein>
    <submittedName>
        <fullName evidence="14 15">Programmed cell death 1 ligand 2</fullName>
    </submittedName>
</protein>
<dbReference type="SMART" id="SM00409">
    <property type="entry name" value="IG"/>
    <property type="match status" value="1"/>
</dbReference>
<feature type="transmembrane region" description="Helical" evidence="11">
    <location>
        <begin position="277"/>
        <end position="297"/>
    </location>
</feature>
<dbReference type="InterPro" id="IPR053896">
    <property type="entry name" value="BTN3A2-like_Ig-C"/>
</dbReference>
<evidence type="ECO:0000256" key="7">
    <source>
        <dbReference type="ARBA" id="ARBA00023157"/>
    </source>
</evidence>
<dbReference type="GO" id="GO:0050852">
    <property type="term" value="P:T cell receptor signaling pathway"/>
    <property type="evidence" value="ECO:0000318"/>
    <property type="project" value="GO_Central"/>
</dbReference>
<evidence type="ECO:0000313" key="13">
    <source>
        <dbReference type="Proteomes" id="UP000186698"/>
    </source>
</evidence>
<evidence type="ECO:0000256" key="4">
    <source>
        <dbReference type="ARBA" id="ARBA00022729"/>
    </source>
</evidence>
<keyword evidence="9" id="KW-0325">Glycoprotein</keyword>
<proteinExistence type="predicted"/>
<reference evidence="14 15" key="1">
    <citation type="submission" date="2025-04" db="UniProtKB">
        <authorList>
            <consortium name="RefSeq"/>
        </authorList>
    </citation>
    <scope>IDENTIFICATION</scope>
    <source>
        <strain evidence="14 15">J_2021</strain>
        <tissue evidence="14 15">Erythrocytes</tissue>
    </source>
</reference>
<keyword evidence="5 11" id="KW-1133">Transmembrane helix</keyword>
<dbReference type="GO" id="GO:0042102">
    <property type="term" value="P:positive regulation of T cell proliferation"/>
    <property type="evidence" value="ECO:0007669"/>
    <property type="project" value="TreeGrafter"/>
</dbReference>
<dbReference type="GeneID" id="108705370"/>
<dbReference type="PROSITE" id="PS50835">
    <property type="entry name" value="IG_LIKE"/>
    <property type="match status" value="2"/>
</dbReference>
<sequence length="341" mass="39445">MIKQQQDYSLSKKHSYNQQIHRNMQEMKWKIPCLLCILLMIPDWHSVLALFVVTAPRSTYTAEYGDTVQLICSFPVEENVHVSKKLKVSWEHIDYFQDKSQDVLMLNDGQLDLKRQPDSFRGRTTLLMEELNNGRAVLEITNVKLTDSGKYRCVLQLDGSDYKTISLQVKASYKRIHINTSENEEFLTCQSLGFPIAEVSWQNNGDNVSLPSNTSHFLTSDGVYNLTSTIRIRPDVTQNYTCVFWNEELNEKTQVSFIHQVNQDTEINGFPKNIGRILTIISVILVVLVTMIAIYLTRKHCFKCFRKKGKRNFSTGNWCETMCPRTNTKDEQDSLPNNPRQ</sequence>
<dbReference type="STRING" id="8355.A0A310U9F4"/>
<keyword evidence="3 11" id="KW-0812">Transmembrane</keyword>
<dbReference type="PaxDb" id="8355-A0A310U9F4"/>
<dbReference type="GO" id="GO:0071222">
    <property type="term" value="P:cellular response to lipopolysaccharide"/>
    <property type="evidence" value="ECO:0007669"/>
    <property type="project" value="TreeGrafter"/>
</dbReference>
<evidence type="ECO:0000313" key="14">
    <source>
        <dbReference type="RefSeq" id="XP_018097717.2"/>
    </source>
</evidence>
<dbReference type="InterPro" id="IPR051713">
    <property type="entry name" value="T-cell_Activation_Regulation"/>
</dbReference>
<dbReference type="Pfam" id="PF07686">
    <property type="entry name" value="V-set"/>
    <property type="match status" value="1"/>
</dbReference>
<feature type="domain" description="Ig-like" evidence="12">
    <location>
        <begin position="187"/>
        <end position="256"/>
    </location>
</feature>
<dbReference type="InterPro" id="IPR007110">
    <property type="entry name" value="Ig-like_dom"/>
</dbReference>
<keyword evidence="6 11" id="KW-0472">Membrane</keyword>
<dbReference type="GO" id="GO:0031295">
    <property type="term" value="P:T cell costimulation"/>
    <property type="evidence" value="ECO:0007669"/>
    <property type="project" value="TreeGrafter"/>
</dbReference>
<evidence type="ECO:0000259" key="12">
    <source>
        <dbReference type="PROSITE" id="PS50835"/>
    </source>
</evidence>
<evidence type="ECO:0000256" key="9">
    <source>
        <dbReference type="ARBA" id="ARBA00023180"/>
    </source>
</evidence>
<keyword evidence="13" id="KW-1185">Reference proteome</keyword>
<evidence type="ECO:0000256" key="8">
    <source>
        <dbReference type="ARBA" id="ARBA00023170"/>
    </source>
</evidence>
<evidence type="ECO:0000256" key="6">
    <source>
        <dbReference type="ARBA" id="ARBA00023136"/>
    </source>
</evidence>
<comment type="subcellular location">
    <subcellularLocation>
        <location evidence="1">Cell membrane</location>
        <topology evidence="1">Single-pass type I membrane protein</topology>
    </subcellularLocation>
</comment>
<evidence type="ECO:0000256" key="10">
    <source>
        <dbReference type="ARBA" id="ARBA00023319"/>
    </source>
</evidence>
<keyword evidence="10" id="KW-0393">Immunoglobulin domain</keyword>
<dbReference type="Pfam" id="PF22705">
    <property type="entry name" value="C2-set_3"/>
    <property type="match status" value="1"/>
</dbReference>
<keyword evidence="4" id="KW-0732">Signal</keyword>
<dbReference type="SUPFAM" id="SSF48726">
    <property type="entry name" value="Immunoglobulin"/>
    <property type="match status" value="2"/>
</dbReference>
<dbReference type="InterPro" id="IPR036179">
    <property type="entry name" value="Ig-like_dom_sf"/>
</dbReference>
<dbReference type="RefSeq" id="XP_018097718.2">
    <property type="nucleotide sequence ID" value="XM_018242229.2"/>
</dbReference>
<dbReference type="AlphaFoldDB" id="A0A310U9F4"/>
<dbReference type="Gene3D" id="2.60.40.10">
    <property type="entry name" value="Immunoglobulins"/>
    <property type="match status" value="2"/>
</dbReference>
<evidence type="ECO:0000256" key="1">
    <source>
        <dbReference type="ARBA" id="ARBA00004251"/>
    </source>
</evidence>